<evidence type="ECO:0000256" key="2">
    <source>
        <dbReference type="ARBA" id="ARBA00009565"/>
    </source>
</evidence>
<keyword evidence="5 6" id="KW-0472">Membrane</keyword>
<comment type="similarity">
    <text evidence="2">Belongs to the MS4A family.</text>
</comment>
<dbReference type="GO" id="GO:0009897">
    <property type="term" value="C:external side of plasma membrane"/>
    <property type="evidence" value="ECO:0007669"/>
    <property type="project" value="TreeGrafter"/>
</dbReference>
<dbReference type="AlphaFoldDB" id="A0A7J7FH85"/>
<feature type="transmembrane region" description="Helical" evidence="6">
    <location>
        <begin position="201"/>
        <end position="224"/>
    </location>
</feature>
<evidence type="ECO:0000256" key="5">
    <source>
        <dbReference type="ARBA" id="ARBA00023136"/>
    </source>
</evidence>
<evidence type="ECO:0000256" key="6">
    <source>
        <dbReference type="SAM" id="Phobius"/>
    </source>
</evidence>
<sequence>MTGFLFKLHRVSEIEVSEVSLRGASLLGKAAPTPPGLTWLTFLRKELEFLGVTQILIGFLCFCFGTIVCFVLNISEFDEDLFSSFKVGYPFWGAVFFVISGFLSVMSEEKHGIYLSLLDASSHEMQIGLLNVLAVAGPGLSVLLYHQVRGSLGANTVSSIAAGAGIIILIINLKKSSAYIYNCQETYEDVLCLVASFSTEIVAMILFLTILGFCSAVSLTVYGVREVIEGNKIPEDRLYEELNIYSPIYSELEDRGEISSPSDS</sequence>
<keyword evidence="3 6" id="KW-0812">Transmembrane</keyword>
<accession>A0A7J7FH85</accession>
<protein>
    <recommendedName>
        <fullName evidence="9">High affinity immunoglobulin epsilon receptor subunit beta</fullName>
    </recommendedName>
</protein>
<dbReference type="GO" id="GO:0007166">
    <property type="term" value="P:cell surface receptor signaling pathway"/>
    <property type="evidence" value="ECO:0007669"/>
    <property type="project" value="TreeGrafter"/>
</dbReference>
<organism evidence="7 8">
    <name type="scientific">Diceros bicornis minor</name>
    <name type="common">South-central black rhinoceros</name>
    <dbReference type="NCBI Taxonomy" id="77932"/>
    <lineage>
        <taxon>Eukaryota</taxon>
        <taxon>Metazoa</taxon>
        <taxon>Chordata</taxon>
        <taxon>Craniata</taxon>
        <taxon>Vertebrata</taxon>
        <taxon>Euteleostomi</taxon>
        <taxon>Mammalia</taxon>
        <taxon>Eutheria</taxon>
        <taxon>Laurasiatheria</taxon>
        <taxon>Perissodactyla</taxon>
        <taxon>Rhinocerotidae</taxon>
        <taxon>Diceros</taxon>
    </lineage>
</organism>
<comment type="subcellular location">
    <subcellularLocation>
        <location evidence="1">Membrane</location>
        <topology evidence="1">Multi-pass membrane protein</topology>
    </subcellularLocation>
</comment>
<dbReference type="Proteomes" id="UP000551758">
    <property type="component" value="Unassembled WGS sequence"/>
</dbReference>
<reference evidence="7 8" key="1">
    <citation type="journal article" date="2020" name="Mol. Biol. Evol.">
        <title>Interspecific Gene Flow and the Evolution of Specialization in Black and White Rhinoceros.</title>
        <authorList>
            <person name="Moodley Y."/>
            <person name="Westbury M.V."/>
            <person name="Russo I.M."/>
            <person name="Gopalakrishnan S."/>
            <person name="Rakotoarivelo A."/>
            <person name="Olsen R.A."/>
            <person name="Prost S."/>
            <person name="Tunstall T."/>
            <person name="Ryder O.A."/>
            <person name="Dalen L."/>
            <person name="Bruford M.W."/>
        </authorList>
    </citation>
    <scope>NUCLEOTIDE SEQUENCE [LARGE SCALE GENOMIC DNA]</scope>
    <source>
        <strain evidence="7">SBR-YM</strain>
        <tissue evidence="7">Skin</tissue>
    </source>
</reference>
<proteinExistence type="inferred from homology"/>
<dbReference type="InterPro" id="IPR030417">
    <property type="entry name" value="MS4A"/>
</dbReference>
<evidence type="ECO:0000256" key="4">
    <source>
        <dbReference type="ARBA" id="ARBA00022989"/>
    </source>
</evidence>
<evidence type="ECO:0000313" key="8">
    <source>
        <dbReference type="Proteomes" id="UP000551758"/>
    </source>
</evidence>
<comment type="caution">
    <text evidence="7">The sequence shown here is derived from an EMBL/GenBank/DDBJ whole genome shotgun (WGS) entry which is preliminary data.</text>
</comment>
<evidence type="ECO:0000256" key="1">
    <source>
        <dbReference type="ARBA" id="ARBA00004141"/>
    </source>
</evidence>
<gene>
    <name evidence="7" type="ORF">HPG69_018990</name>
</gene>
<feature type="transmembrane region" description="Helical" evidence="6">
    <location>
        <begin position="127"/>
        <end position="145"/>
    </location>
</feature>
<dbReference type="InterPro" id="IPR007237">
    <property type="entry name" value="CD20-like"/>
</dbReference>
<evidence type="ECO:0000313" key="7">
    <source>
        <dbReference type="EMBL" id="KAF5927390.1"/>
    </source>
</evidence>
<evidence type="ECO:0000256" key="3">
    <source>
        <dbReference type="ARBA" id="ARBA00022692"/>
    </source>
</evidence>
<evidence type="ECO:0008006" key="9">
    <source>
        <dbReference type="Google" id="ProtNLM"/>
    </source>
</evidence>
<feature type="transmembrane region" description="Helical" evidence="6">
    <location>
        <begin position="87"/>
        <end position="107"/>
    </location>
</feature>
<keyword evidence="8" id="KW-1185">Reference proteome</keyword>
<feature type="transmembrane region" description="Helical" evidence="6">
    <location>
        <begin position="152"/>
        <end position="171"/>
    </location>
</feature>
<dbReference type="PANTHER" id="PTHR23320:SF66">
    <property type="entry name" value="HIGH AFFINITY IMMUNOGLOBULIN EPSILON RECEPTOR SUBUNIT BETA"/>
    <property type="match status" value="1"/>
</dbReference>
<dbReference type="EMBL" id="JACDTQ010000577">
    <property type="protein sequence ID" value="KAF5927390.1"/>
    <property type="molecule type" value="Genomic_DNA"/>
</dbReference>
<dbReference type="Pfam" id="PF04103">
    <property type="entry name" value="CD20"/>
    <property type="match status" value="1"/>
</dbReference>
<dbReference type="PANTHER" id="PTHR23320">
    <property type="entry name" value="MEMBRANE-SPANNING 4-DOMAINS SUBFAMILY A MS4A -RELATED"/>
    <property type="match status" value="1"/>
</dbReference>
<keyword evidence="4 6" id="KW-1133">Transmembrane helix</keyword>
<dbReference type="GO" id="GO:0032998">
    <property type="term" value="C:Fc-epsilon receptor I complex"/>
    <property type="evidence" value="ECO:0007669"/>
    <property type="project" value="TreeGrafter"/>
</dbReference>
<name>A0A7J7FH85_DICBM</name>
<feature type="transmembrane region" description="Helical" evidence="6">
    <location>
        <begin position="49"/>
        <end position="75"/>
    </location>
</feature>